<comment type="similarity">
    <text evidence="1">Belongs to the ARG7 family.</text>
</comment>
<dbReference type="InterPro" id="IPR003676">
    <property type="entry name" value="SAUR_fam"/>
</dbReference>
<accession>A0ABR0X3A2</accession>
<name>A0ABR0X3A2_REHGL</name>
<comment type="caution">
    <text evidence="2">The sequence shown here is derived from an EMBL/GenBank/DDBJ whole genome shotgun (WGS) entry which is preliminary data.</text>
</comment>
<dbReference type="Proteomes" id="UP001318860">
    <property type="component" value="Unassembled WGS sequence"/>
</dbReference>
<keyword evidence="3" id="KW-1185">Reference proteome</keyword>
<evidence type="ECO:0000256" key="1">
    <source>
        <dbReference type="ARBA" id="ARBA00006974"/>
    </source>
</evidence>
<dbReference type="PANTHER" id="PTHR31374:SF118">
    <property type="entry name" value="OS01G0924966 PROTEIN"/>
    <property type="match status" value="1"/>
</dbReference>
<evidence type="ECO:0000313" key="3">
    <source>
        <dbReference type="Proteomes" id="UP001318860"/>
    </source>
</evidence>
<sequence length="179" mass="20634">MEPENSAKKANFILKKLERYLSIKTRTKPFTRSRSWHSSTNKKANEKTTTPNGCFSVYVGPEKQRFVIKTEFANHPLFRMLLEDAELEYGFKSEGPLLIPCDTDLFCEILAEMDGGDREIDRYTCGGFRYACGSPFSPTQRLPKRGVGLEFYNLINQEAHQQTYQNGFLKETKKKRPAM</sequence>
<dbReference type="EMBL" id="JABTTQ020000006">
    <property type="protein sequence ID" value="KAK6153920.1"/>
    <property type="molecule type" value="Genomic_DNA"/>
</dbReference>
<dbReference type="Pfam" id="PF02519">
    <property type="entry name" value="Auxin_inducible"/>
    <property type="match status" value="1"/>
</dbReference>
<protein>
    <submittedName>
        <fullName evidence="2">Uncharacterized protein</fullName>
    </submittedName>
</protein>
<organism evidence="2 3">
    <name type="scientific">Rehmannia glutinosa</name>
    <name type="common">Chinese foxglove</name>
    <dbReference type="NCBI Taxonomy" id="99300"/>
    <lineage>
        <taxon>Eukaryota</taxon>
        <taxon>Viridiplantae</taxon>
        <taxon>Streptophyta</taxon>
        <taxon>Embryophyta</taxon>
        <taxon>Tracheophyta</taxon>
        <taxon>Spermatophyta</taxon>
        <taxon>Magnoliopsida</taxon>
        <taxon>eudicotyledons</taxon>
        <taxon>Gunneridae</taxon>
        <taxon>Pentapetalae</taxon>
        <taxon>asterids</taxon>
        <taxon>lamiids</taxon>
        <taxon>Lamiales</taxon>
        <taxon>Orobanchaceae</taxon>
        <taxon>Rehmannieae</taxon>
        <taxon>Rehmannia</taxon>
    </lineage>
</organism>
<dbReference type="PANTHER" id="PTHR31374">
    <property type="entry name" value="AUXIN-INDUCED PROTEIN-LIKE-RELATED"/>
    <property type="match status" value="1"/>
</dbReference>
<gene>
    <name evidence="2" type="ORF">DH2020_013559</name>
</gene>
<reference evidence="2 3" key="1">
    <citation type="journal article" date="2021" name="Comput. Struct. Biotechnol. J.">
        <title>De novo genome assembly of the potent medicinal plant Rehmannia glutinosa using nanopore technology.</title>
        <authorList>
            <person name="Ma L."/>
            <person name="Dong C."/>
            <person name="Song C."/>
            <person name="Wang X."/>
            <person name="Zheng X."/>
            <person name="Niu Y."/>
            <person name="Chen S."/>
            <person name="Feng W."/>
        </authorList>
    </citation>
    <scope>NUCLEOTIDE SEQUENCE [LARGE SCALE GENOMIC DNA]</scope>
    <source>
        <strain evidence="2">DH-2019</strain>
    </source>
</reference>
<proteinExistence type="inferred from homology"/>
<evidence type="ECO:0000313" key="2">
    <source>
        <dbReference type="EMBL" id="KAK6153920.1"/>
    </source>
</evidence>